<evidence type="ECO:0000313" key="2">
    <source>
        <dbReference type="EMBL" id="KIH71834.1"/>
    </source>
</evidence>
<dbReference type="OrthoDB" id="2418141at2"/>
<feature type="transmembrane region" description="Helical" evidence="1">
    <location>
        <begin position="46"/>
        <end position="63"/>
    </location>
</feature>
<dbReference type="Proteomes" id="UP000031546">
    <property type="component" value="Unassembled WGS sequence"/>
</dbReference>
<name>A0A0C2HJF2_9STAP</name>
<dbReference type="STRING" id="45670.SN16_00255"/>
<comment type="caution">
    <text evidence="2">The sequence shown here is derived from an EMBL/GenBank/DDBJ whole genome shotgun (WGS) entry which is preliminary data.</text>
</comment>
<evidence type="ECO:0000256" key="1">
    <source>
        <dbReference type="SAM" id="Phobius"/>
    </source>
</evidence>
<dbReference type="AlphaFoldDB" id="A0A0C2HJF2"/>
<organism evidence="2 4">
    <name type="scientific">Salinicoccus roseus</name>
    <dbReference type="NCBI Taxonomy" id="45670"/>
    <lineage>
        <taxon>Bacteria</taxon>
        <taxon>Bacillati</taxon>
        <taxon>Bacillota</taxon>
        <taxon>Bacilli</taxon>
        <taxon>Bacillales</taxon>
        <taxon>Staphylococcaceae</taxon>
        <taxon>Salinicoccus</taxon>
    </lineage>
</organism>
<keyword evidence="1" id="KW-1133">Transmembrane helix</keyword>
<reference evidence="3" key="3">
    <citation type="submission" date="2020-04" db="EMBL/GenBank/DDBJ databases">
        <authorList>
            <person name="Tanveer F."/>
            <person name="Xie Y."/>
            <person name="Shinwari Z.K."/>
        </authorList>
    </citation>
    <scope>NUCLEOTIDE SEQUENCE</scope>
    <source>
        <strain evidence="3">MOSEL-ME25</strain>
    </source>
</reference>
<protein>
    <recommendedName>
        <fullName evidence="6">CXXC-20-CXXC protein</fullName>
    </recommendedName>
</protein>
<dbReference type="NCBIfam" id="TIGR04104">
    <property type="entry name" value="cxxc_20_cxxc"/>
    <property type="match status" value="1"/>
</dbReference>
<proteinExistence type="predicted"/>
<accession>A0A0C2HJF2</accession>
<evidence type="ECO:0000313" key="5">
    <source>
        <dbReference type="Proteomes" id="UP000527860"/>
    </source>
</evidence>
<evidence type="ECO:0000313" key="4">
    <source>
        <dbReference type="Proteomes" id="UP000031546"/>
    </source>
</evidence>
<dbReference type="RefSeq" id="WP_040104611.1">
    <property type="nucleotide sequence ID" value="NZ_JABEVU030000001.1"/>
</dbReference>
<keyword evidence="1" id="KW-0812">Transmembrane</keyword>
<reference evidence="5" key="2">
    <citation type="submission" date="2020-04" db="EMBL/GenBank/DDBJ databases">
        <title>Genome analysis and biological profiling of marine Cellulosimicrobium funkei MOSEL-ME6.</title>
        <authorList>
            <person name="Tanveer F."/>
            <person name="Xie Y."/>
            <person name="Shinwari Z.K."/>
        </authorList>
    </citation>
    <scope>NUCLEOTIDE SEQUENCE [LARGE SCALE GENOMIC DNA]</scope>
    <source>
        <strain evidence="5">MOSEL-ME25</strain>
    </source>
</reference>
<keyword evidence="1" id="KW-0472">Membrane</keyword>
<reference evidence="2 4" key="1">
    <citation type="submission" date="2015-01" db="EMBL/GenBank/DDBJ databases">
        <title>Genome sequences of high lactate-tolerant strain Salinicoccus roseus W12 with industrial interest.</title>
        <authorList>
            <person name="Wang H."/>
            <person name="Yu B."/>
        </authorList>
    </citation>
    <scope>NUCLEOTIDE SEQUENCE [LARGE SCALE GENOMIC DNA]</scope>
    <source>
        <strain evidence="2 4">W12</strain>
    </source>
</reference>
<dbReference type="Proteomes" id="UP000527860">
    <property type="component" value="Unassembled WGS sequence"/>
</dbReference>
<sequence>MTRCRNCGDNWNVRATLKRYTTSTPGMPCPSCGEVQYLSREYRERSMLVTLLIPLLMLIPAFFNIPVVAMAILFVAAFTAIAIIHLATIELADEQETWRQRLYE</sequence>
<evidence type="ECO:0000313" key="3">
    <source>
        <dbReference type="EMBL" id="MDB0578967.1"/>
    </source>
</evidence>
<gene>
    <name evidence="3" type="ORF">F7P68_0000260</name>
    <name evidence="2" type="ORF">SN16_00255</name>
</gene>
<dbReference type="GeneID" id="77843970"/>
<dbReference type="InterPro" id="IPR026369">
    <property type="entry name" value="CxxC_20_CxxC"/>
</dbReference>
<feature type="transmembrane region" description="Helical" evidence="1">
    <location>
        <begin position="69"/>
        <end position="92"/>
    </location>
</feature>
<dbReference type="EMBL" id="JABEVU030000001">
    <property type="protein sequence ID" value="MDB0578967.1"/>
    <property type="molecule type" value="Genomic_DNA"/>
</dbReference>
<reference evidence="3 5" key="4">
    <citation type="submission" date="2022-12" db="EMBL/GenBank/DDBJ databases">
        <title>Genome analysis and biological profiling of marine Salinicoccus roseus MOSEL-ME25.</title>
        <authorList>
            <person name="Mirza F.T."/>
            <person name="Xie Y."/>
            <person name="Shinwari Z.K."/>
        </authorList>
    </citation>
    <scope>NUCLEOTIDE SEQUENCE [LARGE SCALE GENOMIC DNA]</scope>
    <source>
        <strain evidence="3 5">MOSEL-ME25</strain>
    </source>
</reference>
<dbReference type="EMBL" id="JXII01000001">
    <property type="protein sequence ID" value="KIH71834.1"/>
    <property type="molecule type" value="Genomic_DNA"/>
</dbReference>
<keyword evidence="5" id="KW-1185">Reference proteome</keyword>
<evidence type="ECO:0008006" key="6">
    <source>
        <dbReference type="Google" id="ProtNLM"/>
    </source>
</evidence>